<dbReference type="InterPro" id="IPR000438">
    <property type="entry name" value="Acetyl_CoA_COase_Trfase_b_su"/>
</dbReference>
<keyword evidence="7" id="KW-0436">Ligase</keyword>
<proteinExistence type="inferred from homology"/>
<comment type="caution">
    <text evidence="5">Lacks conserved residue(s) required for the propagation of feature annotation.</text>
</comment>
<feature type="domain" description="CoA carboxyltransferase N-terminal" evidence="6">
    <location>
        <begin position="31"/>
        <end position="283"/>
    </location>
</feature>
<protein>
    <recommendedName>
        <fullName evidence="5">Acetyl-coenzyme A carboxylase carboxyl transferase subunit beta</fullName>
        <shortName evidence="5">ACCase subunit beta</shortName>
        <shortName evidence="5">Acetyl-CoA carboxylase carboxyltransferase subunit beta</shortName>
        <ecNumber evidence="5">2.1.3.15</ecNumber>
    </recommendedName>
</protein>
<keyword evidence="5" id="KW-0479">Metal-binding</keyword>
<evidence type="ECO:0000256" key="3">
    <source>
        <dbReference type="ARBA" id="ARBA00022771"/>
    </source>
</evidence>
<keyword evidence="5" id="KW-0963">Cytoplasm</keyword>
<comment type="subunit">
    <text evidence="5">Acetyl-CoA carboxylase is a heterohexamer composed of biotin carboxyl carrier protein (AccB), biotin carboxylase (AccC) and two subunits each of ACCase subunit alpha (AccA) and ACCase subunit beta (AccD).</text>
</comment>
<dbReference type="PANTHER" id="PTHR42995">
    <property type="entry name" value="ACETYL-COENZYME A CARBOXYLASE CARBOXYL TRANSFERASE SUBUNIT BETA, CHLOROPLASTIC"/>
    <property type="match status" value="1"/>
</dbReference>
<keyword evidence="2 5" id="KW-0808">Transferase</keyword>
<evidence type="ECO:0000259" key="6">
    <source>
        <dbReference type="PROSITE" id="PS50980"/>
    </source>
</evidence>
<comment type="similarity">
    <text evidence="5">Belongs to the AccD/PCCB family.</text>
</comment>
<comment type="catalytic activity">
    <reaction evidence="5">
        <text>N(6)-carboxybiotinyl-L-lysyl-[protein] + acetyl-CoA = N(6)-biotinyl-L-lysyl-[protein] + malonyl-CoA</text>
        <dbReference type="Rhea" id="RHEA:54728"/>
        <dbReference type="Rhea" id="RHEA-COMP:10505"/>
        <dbReference type="Rhea" id="RHEA-COMP:10506"/>
        <dbReference type="ChEBI" id="CHEBI:57288"/>
        <dbReference type="ChEBI" id="CHEBI:57384"/>
        <dbReference type="ChEBI" id="CHEBI:83144"/>
        <dbReference type="ChEBI" id="CHEBI:83145"/>
        <dbReference type="EC" id="2.1.3.15"/>
    </reaction>
</comment>
<dbReference type="PRINTS" id="PR01070">
    <property type="entry name" value="ACCCTRFRASEB"/>
</dbReference>
<dbReference type="Pfam" id="PF01039">
    <property type="entry name" value="Carboxyl_trans"/>
    <property type="match status" value="1"/>
</dbReference>
<keyword evidence="5" id="KW-0862">Zinc</keyword>
<dbReference type="EMBL" id="CP102453">
    <property type="protein sequence ID" value="UUX34270.1"/>
    <property type="molecule type" value="Genomic_DNA"/>
</dbReference>
<keyword evidence="3 5" id="KW-0863">Zinc-finger</keyword>
<comment type="function">
    <text evidence="5">Component of the acetyl coenzyme A carboxylase (ACC) complex. Biotin carboxylase (BC) catalyzes the carboxylation of biotin on its carrier protein (BCCP) and then the CO(2) group is transferred by the transcarboxylase to acetyl-CoA to form malonyl-CoA.</text>
</comment>
<evidence type="ECO:0000313" key="7">
    <source>
        <dbReference type="EMBL" id="UUX34270.1"/>
    </source>
</evidence>
<accession>A0ABY5P6N6</accession>
<comment type="subcellular location">
    <subcellularLocation>
        <location evidence="5">Cytoplasm</location>
    </subcellularLocation>
</comment>
<name>A0ABY5P6N6_9LACT</name>
<keyword evidence="5" id="KW-0547">Nucleotide-binding</keyword>
<keyword evidence="1 5" id="KW-0444">Lipid biosynthesis</keyword>
<dbReference type="NCBIfam" id="TIGR00515">
    <property type="entry name" value="accD"/>
    <property type="match status" value="1"/>
</dbReference>
<dbReference type="PROSITE" id="PS50980">
    <property type="entry name" value="COA_CT_NTER"/>
    <property type="match status" value="1"/>
</dbReference>
<sequence length="283" mass="31364">MALFRKKKTIRINPLPIQEIEQKKASIPEDMVKNCPNCKRILINNQISQERICYHCGEHLYFAAKERVDWLVDSNTFESWDDGLSTINQLNFPGYNKKISEAQKATGLNEAVLTGKAMLNHKPFCIGVMDSHFIMASMGSVVGEKITNLFERATDQSLSVVLFVASGGARMQEGILSLMQMAKVSQAVAKHQQAGLFYCAVLTNPTMGGVTASFGMQGDVTLAEPHAKIGFAGKRVIEQTIRSTLPDDFQSAESLLENGYVDEIVPRSQQKATLDLLLQIHQK</sequence>
<dbReference type="InterPro" id="IPR029045">
    <property type="entry name" value="ClpP/crotonase-like_dom_sf"/>
</dbReference>
<feature type="binding site" evidence="5">
    <location>
        <position position="53"/>
    </location>
    <ligand>
        <name>Zn(2+)</name>
        <dbReference type="ChEBI" id="CHEBI:29105"/>
    </ligand>
</feature>
<comment type="cofactor">
    <cofactor evidence="5">
        <name>Zn(2+)</name>
        <dbReference type="ChEBI" id="CHEBI:29105"/>
    </cofactor>
    <text evidence="5">Binds 1 zinc ion per subunit.</text>
</comment>
<keyword evidence="8" id="KW-1185">Reference proteome</keyword>
<evidence type="ECO:0000256" key="5">
    <source>
        <dbReference type="HAMAP-Rule" id="MF_01395"/>
    </source>
</evidence>
<dbReference type="SUPFAM" id="SSF52096">
    <property type="entry name" value="ClpP/crotonase"/>
    <property type="match status" value="1"/>
</dbReference>
<evidence type="ECO:0000256" key="1">
    <source>
        <dbReference type="ARBA" id="ARBA00022516"/>
    </source>
</evidence>
<dbReference type="PANTHER" id="PTHR42995:SF5">
    <property type="entry name" value="ACETYL-COENZYME A CARBOXYLASE CARBOXYL TRANSFERASE SUBUNIT BETA, CHLOROPLASTIC"/>
    <property type="match status" value="1"/>
</dbReference>
<dbReference type="InterPro" id="IPR011762">
    <property type="entry name" value="COA_CT_N"/>
</dbReference>
<keyword evidence="5" id="KW-0275">Fatty acid biosynthesis</keyword>
<dbReference type="Gene3D" id="3.90.226.10">
    <property type="entry name" value="2-enoyl-CoA Hydratase, Chain A, domain 1"/>
    <property type="match status" value="1"/>
</dbReference>
<evidence type="ECO:0000313" key="8">
    <source>
        <dbReference type="Proteomes" id="UP001315967"/>
    </source>
</evidence>
<dbReference type="Proteomes" id="UP001315967">
    <property type="component" value="Chromosome"/>
</dbReference>
<comment type="pathway">
    <text evidence="5">Lipid metabolism; malonyl-CoA biosynthesis; malonyl-CoA from acetyl-CoA: step 1/1.</text>
</comment>
<feature type="binding site" evidence="5">
    <location>
        <position position="38"/>
    </location>
    <ligand>
        <name>Zn(2+)</name>
        <dbReference type="ChEBI" id="CHEBI:29105"/>
    </ligand>
</feature>
<keyword evidence="5" id="KW-0067">ATP-binding</keyword>
<gene>
    <name evidence="5 7" type="primary">accD</name>
    <name evidence="7" type="ORF">NRE15_00960</name>
</gene>
<evidence type="ECO:0000256" key="4">
    <source>
        <dbReference type="ARBA" id="ARBA00023098"/>
    </source>
</evidence>
<dbReference type="GO" id="GO:0003989">
    <property type="term" value="F:acetyl-CoA carboxylase activity"/>
    <property type="evidence" value="ECO:0007669"/>
    <property type="project" value="UniProtKB-EC"/>
</dbReference>
<feature type="binding site" evidence="5">
    <location>
        <position position="56"/>
    </location>
    <ligand>
        <name>Zn(2+)</name>
        <dbReference type="ChEBI" id="CHEBI:29105"/>
    </ligand>
</feature>
<dbReference type="RefSeq" id="WP_313793773.1">
    <property type="nucleotide sequence ID" value="NZ_CP102453.1"/>
</dbReference>
<keyword evidence="5" id="KW-0276">Fatty acid metabolism</keyword>
<dbReference type="EC" id="2.1.3.15" evidence="5"/>
<evidence type="ECO:0000256" key="2">
    <source>
        <dbReference type="ARBA" id="ARBA00022679"/>
    </source>
</evidence>
<feature type="binding site" evidence="5">
    <location>
        <position position="35"/>
    </location>
    <ligand>
        <name>Zn(2+)</name>
        <dbReference type="ChEBI" id="CHEBI:29105"/>
    </ligand>
</feature>
<dbReference type="InterPro" id="IPR034733">
    <property type="entry name" value="AcCoA_carboxyl_beta"/>
</dbReference>
<reference evidence="7 8" key="1">
    <citation type="submission" date="2022-08" db="EMBL/GenBank/DDBJ databases">
        <title>Aerococcaceae sp. nov isolated from spoiled eye mask.</title>
        <authorList>
            <person name="Zhou G."/>
            <person name="Xie X.-B."/>
            <person name="Shi Q.-S."/>
            <person name="Wang Y.-S."/>
            <person name="Wen X."/>
            <person name="Peng H."/>
            <person name="Yang X.-J."/>
            <person name="Tao H.-B."/>
            <person name="Huang X.-M."/>
        </authorList>
    </citation>
    <scope>NUCLEOTIDE SEQUENCE [LARGE SCALE GENOMIC DNA]</scope>
    <source>
        <strain evidence="8">DM20194951</strain>
    </source>
</reference>
<keyword evidence="4 5" id="KW-0443">Lipid metabolism</keyword>
<organism evidence="7 8">
    <name type="scientific">Fundicoccus culcitae</name>
    <dbReference type="NCBI Taxonomy" id="2969821"/>
    <lineage>
        <taxon>Bacteria</taxon>
        <taxon>Bacillati</taxon>
        <taxon>Bacillota</taxon>
        <taxon>Bacilli</taxon>
        <taxon>Lactobacillales</taxon>
        <taxon>Aerococcaceae</taxon>
        <taxon>Fundicoccus</taxon>
    </lineage>
</organism>
<dbReference type="HAMAP" id="MF_01395">
    <property type="entry name" value="AcetylCoA_CT_beta"/>
    <property type="match status" value="1"/>
</dbReference>